<feature type="region of interest" description="Disordered" evidence="1">
    <location>
        <begin position="92"/>
        <end position="129"/>
    </location>
</feature>
<name>A0AAE0NEE4_9PEZI</name>
<gene>
    <name evidence="3" type="ORF">B0T24DRAFT_696023</name>
</gene>
<comment type="caution">
    <text evidence="3">The sequence shown here is derived from an EMBL/GenBank/DDBJ whole genome shotgun (WGS) entry which is preliminary data.</text>
</comment>
<organism evidence="3 4">
    <name type="scientific">Lasiosphaeria ovina</name>
    <dbReference type="NCBI Taxonomy" id="92902"/>
    <lineage>
        <taxon>Eukaryota</taxon>
        <taxon>Fungi</taxon>
        <taxon>Dikarya</taxon>
        <taxon>Ascomycota</taxon>
        <taxon>Pezizomycotina</taxon>
        <taxon>Sordariomycetes</taxon>
        <taxon>Sordariomycetidae</taxon>
        <taxon>Sordariales</taxon>
        <taxon>Lasiosphaeriaceae</taxon>
        <taxon>Lasiosphaeria</taxon>
    </lineage>
</organism>
<dbReference type="EMBL" id="JAULSN010000002">
    <property type="protein sequence ID" value="KAK3379916.1"/>
    <property type="molecule type" value="Genomic_DNA"/>
</dbReference>
<keyword evidence="4" id="KW-1185">Reference proteome</keyword>
<accession>A0AAE0NEE4</accession>
<sequence length="393" mass="43021">MDPPLAARHHSRAAGRPPIPRGWVPLLSEIPRGQERVMVESRVSVLWSALPNSLRNMVSPKGALNRFASWSSATSAPGLDKAELGATAMGVAGEPAWEGPQPQPQLQSQSQSRAQPQPQHQQLQQQQIPRQPLRPLQQHQYHQDVPQAMPAPTTRSLVFSKAKSVVSALRMPTPMPIASSPSGVGWKMGKQGLNLIMSSGQEAVYGTVCAGQATAAAPGDYDAQLERATYIDGVKYLLDGLPRDLDGAEVAGLRLAMPAELVDSVALLDEDPQTRHRRARQKRSTSTEDRSLAHSCMMFVLGWLVSCLSWCRPLFFLWAAAVLRVEREFKLAEKIMRFAVVLAREVCEAVVTVSNSPTGHAMSDALGFASDGVSGFLYEFARDEMTSRRKKRD</sequence>
<dbReference type="AlphaFoldDB" id="A0AAE0NEE4"/>
<evidence type="ECO:0000256" key="1">
    <source>
        <dbReference type="SAM" id="MobiDB-lite"/>
    </source>
</evidence>
<reference evidence="3" key="1">
    <citation type="journal article" date="2023" name="Mol. Phylogenet. Evol.">
        <title>Genome-scale phylogeny and comparative genomics of the fungal order Sordariales.</title>
        <authorList>
            <person name="Hensen N."/>
            <person name="Bonometti L."/>
            <person name="Westerberg I."/>
            <person name="Brannstrom I.O."/>
            <person name="Guillou S."/>
            <person name="Cros-Aarteil S."/>
            <person name="Calhoun S."/>
            <person name="Haridas S."/>
            <person name="Kuo A."/>
            <person name="Mondo S."/>
            <person name="Pangilinan J."/>
            <person name="Riley R."/>
            <person name="LaButti K."/>
            <person name="Andreopoulos B."/>
            <person name="Lipzen A."/>
            <person name="Chen C."/>
            <person name="Yan M."/>
            <person name="Daum C."/>
            <person name="Ng V."/>
            <person name="Clum A."/>
            <person name="Steindorff A."/>
            <person name="Ohm R.A."/>
            <person name="Martin F."/>
            <person name="Silar P."/>
            <person name="Natvig D.O."/>
            <person name="Lalanne C."/>
            <person name="Gautier V."/>
            <person name="Ament-Velasquez S.L."/>
            <person name="Kruys A."/>
            <person name="Hutchinson M.I."/>
            <person name="Powell A.J."/>
            <person name="Barry K."/>
            <person name="Miller A.N."/>
            <person name="Grigoriev I.V."/>
            <person name="Debuchy R."/>
            <person name="Gladieux P."/>
            <person name="Hiltunen Thoren M."/>
            <person name="Johannesson H."/>
        </authorList>
    </citation>
    <scope>NUCLEOTIDE SEQUENCE</scope>
    <source>
        <strain evidence="3">CBS 958.72</strain>
    </source>
</reference>
<evidence type="ECO:0000256" key="2">
    <source>
        <dbReference type="SAM" id="Phobius"/>
    </source>
</evidence>
<feature type="transmembrane region" description="Helical" evidence="2">
    <location>
        <begin position="297"/>
        <end position="323"/>
    </location>
</feature>
<feature type="compositionally biased region" description="Low complexity" evidence="1">
    <location>
        <begin position="104"/>
        <end position="129"/>
    </location>
</feature>
<protein>
    <submittedName>
        <fullName evidence="3">Uncharacterized protein</fullName>
    </submittedName>
</protein>
<keyword evidence="2" id="KW-1133">Transmembrane helix</keyword>
<dbReference type="Proteomes" id="UP001287356">
    <property type="component" value="Unassembled WGS sequence"/>
</dbReference>
<feature type="region of interest" description="Disordered" evidence="1">
    <location>
        <begin position="1"/>
        <end position="20"/>
    </location>
</feature>
<proteinExistence type="predicted"/>
<evidence type="ECO:0000313" key="3">
    <source>
        <dbReference type="EMBL" id="KAK3379916.1"/>
    </source>
</evidence>
<reference evidence="3" key="2">
    <citation type="submission" date="2023-06" db="EMBL/GenBank/DDBJ databases">
        <authorList>
            <consortium name="Lawrence Berkeley National Laboratory"/>
            <person name="Haridas S."/>
            <person name="Hensen N."/>
            <person name="Bonometti L."/>
            <person name="Westerberg I."/>
            <person name="Brannstrom I.O."/>
            <person name="Guillou S."/>
            <person name="Cros-Aarteil S."/>
            <person name="Calhoun S."/>
            <person name="Kuo A."/>
            <person name="Mondo S."/>
            <person name="Pangilinan J."/>
            <person name="Riley R."/>
            <person name="Labutti K."/>
            <person name="Andreopoulos B."/>
            <person name="Lipzen A."/>
            <person name="Chen C."/>
            <person name="Yanf M."/>
            <person name="Daum C."/>
            <person name="Ng V."/>
            <person name="Clum A."/>
            <person name="Steindorff A."/>
            <person name="Ohm R."/>
            <person name="Martin F."/>
            <person name="Silar P."/>
            <person name="Natvig D."/>
            <person name="Lalanne C."/>
            <person name="Gautier V."/>
            <person name="Ament-Velasquez S.L."/>
            <person name="Kruys A."/>
            <person name="Hutchinson M.I."/>
            <person name="Powell A.J."/>
            <person name="Barry K."/>
            <person name="Miller A.N."/>
            <person name="Grigoriev I.V."/>
            <person name="Debuchy R."/>
            <person name="Gladieux P."/>
            <person name="Thoren M.H."/>
            <person name="Johannesson H."/>
        </authorList>
    </citation>
    <scope>NUCLEOTIDE SEQUENCE</scope>
    <source>
        <strain evidence="3">CBS 958.72</strain>
    </source>
</reference>
<evidence type="ECO:0000313" key="4">
    <source>
        <dbReference type="Proteomes" id="UP001287356"/>
    </source>
</evidence>
<keyword evidence="2" id="KW-0812">Transmembrane</keyword>
<keyword evidence="2" id="KW-0472">Membrane</keyword>